<protein>
    <submittedName>
        <fullName evidence="8">Very short patch repair protein</fullName>
        <ecNumber evidence="8">3.1.-.-</ecNumber>
    </submittedName>
</protein>
<dbReference type="Pfam" id="PF03852">
    <property type="entry name" value="Vsr"/>
    <property type="match status" value="1"/>
</dbReference>
<evidence type="ECO:0000313" key="9">
    <source>
        <dbReference type="Proteomes" id="UP000250358"/>
    </source>
</evidence>
<evidence type="ECO:0000313" key="8">
    <source>
        <dbReference type="EMBL" id="SPU44167.1"/>
    </source>
</evidence>
<dbReference type="SUPFAM" id="SSF52980">
    <property type="entry name" value="Restriction endonuclease-like"/>
    <property type="match status" value="1"/>
</dbReference>
<evidence type="ECO:0000256" key="6">
    <source>
        <dbReference type="ARBA" id="ARBA00029466"/>
    </source>
</evidence>
<proteinExistence type="inferred from homology"/>
<dbReference type="GO" id="GO:0016787">
    <property type="term" value="F:hydrolase activity"/>
    <property type="evidence" value="ECO:0007669"/>
    <property type="project" value="UniProtKB-KW"/>
</dbReference>
<feature type="compositionally biased region" description="Polar residues" evidence="7">
    <location>
        <begin position="1"/>
        <end position="12"/>
    </location>
</feature>
<dbReference type="Gene3D" id="3.40.960.10">
    <property type="entry name" value="VSR Endonuclease"/>
    <property type="match status" value="1"/>
</dbReference>
<evidence type="ECO:0000256" key="2">
    <source>
        <dbReference type="ARBA" id="ARBA00022759"/>
    </source>
</evidence>
<gene>
    <name evidence="8" type="primary">vsr_2</name>
    <name evidence="8" type="ORF">NCTC11165_01567</name>
</gene>
<dbReference type="InterPro" id="IPR004603">
    <property type="entry name" value="DNA_mismatch_endonuc_vsr"/>
</dbReference>
<dbReference type="EMBL" id="UAQM01000011">
    <property type="protein sequence ID" value="SPU44167.1"/>
    <property type="molecule type" value="Genomic_DNA"/>
</dbReference>
<keyword evidence="5" id="KW-0234">DNA repair</keyword>
<dbReference type="GO" id="GO:0006298">
    <property type="term" value="P:mismatch repair"/>
    <property type="evidence" value="ECO:0007669"/>
    <property type="project" value="InterPro"/>
</dbReference>
<dbReference type="RefSeq" id="WP_003164021.1">
    <property type="nucleotide sequence ID" value="NZ_CP140006.1"/>
</dbReference>
<dbReference type="EC" id="3.1.-.-" evidence="8"/>
<dbReference type="AlphaFoldDB" id="A0A2D0ANK0"/>
<sequence length="131" mass="15292">MQPLNARTTSAMSKVRQERTTPEERVATVLRELGKAYRRNVRNLPGKPDFANRSKGWVVQVHGCFWHHHDCKRGTVPVNNREEWLVKFAANRVRDQRVEADLRGMGLEVVTVWECETRHHVALTERLVNLR</sequence>
<keyword evidence="4 8" id="KW-0378">Hydrolase</keyword>
<evidence type="ECO:0000256" key="7">
    <source>
        <dbReference type="SAM" id="MobiDB-lite"/>
    </source>
</evidence>
<accession>A0A2D0ANK0</accession>
<name>A0A2D0ANK0_BREDI</name>
<keyword evidence="2" id="KW-0255">Endonuclease</keyword>
<reference evidence="8 9" key="1">
    <citation type="submission" date="2018-06" db="EMBL/GenBank/DDBJ databases">
        <authorList>
            <consortium name="Pathogen Informatics"/>
            <person name="Doyle S."/>
        </authorList>
    </citation>
    <scope>NUCLEOTIDE SEQUENCE [LARGE SCALE GENOMIC DNA]</scope>
    <source>
        <strain evidence="8 9">NCTC11165</strain>
    </source>
</reference>
<evidence type="ECO:0000256" key="5">
    <source>
        <dbReference type="ARBA" id="ARBA00023204"/>
    </source>
</evidence>
<dbReference type="REBASE" id="380635">
    <property type="entry name" value="V.Bdi8545ORF2807P"/>
</dbReference>
<comment type="similarity">
    <text evidence="6">Belongs to the Vsr family.</text>
</comment>
<evidence type="ECO:0000256" key="1">
    <source>
        <dbReference type="ARBA" id="ARBA00022722"/>
    </source>
</evidence>
<evidence type="ECO:0000256" key="4">
    <source>
        <dbReference type="ARBA" id="ARBA00022801"/>
    </source>
</evidence>
<organism evidence="8 9">
    <name type="scientific">Brevundimonas diminuta</name>
    <name type="common">Pseudomonas diminuta</name>
    <dbReference type="NCBI Taxonomy" id="293"/>
    <lineage>
        <taxon>Bacteria</taxon>
        <taxon>Pseudomonadati</taxon>
        <taxon>Pseudomonadota</taxon>
        <taxon>Alphaproteobacteria</taxon>
        <taxon>Caulobacterales</taxon>
        <taxon>Caulobacteraceae</taxon>
        <taxon>Brevundimonas</taxon>
    </lineage>
</organism>
<feature type="region of interest" description="Disordered" evidence="7">
    <location>
        <begin position="1"/>
        <end position="22"/>
    </location>
</feature>
<dbReference type="GO" id="GO:0004519">
    <property type="term" value="F:endonuclease activity"/>
    <property type="evidence" value="ECO:0007669"/>
    <property type="project" value="UniProtKB-KW"/>
</dbReference>
<dbReference type="GeneID" id="56578300"/>
<dbReference type="InterPro" id="IPR011335">
    <property type="entry name" value="Restrct_endonuc-II-like"/>
</dbReference>
<evidence type="ECO:0000256" key="3">
    <source>
        <dbReference type="ARBA" id="ARBA00022763"/>
    </source>
</evidence>
<dbReference type="NCBIfam" id="TIGR00632">
    <property type="entry name" value="vsr"/>
    <property type="match status" value="1"/>
</dbReference>
<dbReference type="Proteomes" id="UP000250358">
    <property type="component" value="Unassembled WGS sequence"/>
</dbReference>
<keyword evidence="3" id="KW-0227">DNA damage</keyword>
<keyword evidence="1" id="KW-0540">Nuclease</keyword>